<dbReference type="Gene3D" id="3.40.50.720">
    <property type="entry name" value="NAD(P)-binding Rossmann-like Domain"/>
    <property type="match status" value="1"/>
</dbReference>
<dbReference type="Gene3D" id="1.10.1040.10">
    <property type="entry name" value="N-(1-d-carboxylethyl)-l-norvaline Dehydrogenase, domain 2"/>
    <property type="match status" value="1"/>
</dbReference>
<dbReference type="InterPro" id="IPR006176">
    <property type="entry name" value="3-OHacyl-CoA_DH_NAD-bd"/>
</dbReference>
<organism evidence="4">
    <name type="scientific">OCS116 cluster bacterium</name>
    <dbReference type="NCBI Taxonomy" id="2030921"/>
    <lineage>
        <taxon>Bacteria</taxon>
        <taxon>Pseudomonadati</taxon>
        <taxon>Pseudomonadota</taxon>
        <taxon>Alphaproteobacteria</taxon>
        <taxon>OCS116 cluster</taxon>
    </lineage>
</organism>
<evidence type="ECO:0000259" key="3">
    <source>
        <dbReference type="Pfam" id="PF02737"/>
    </source>
</evidence>
<evidence type="ECO:0000259" key="2">
    <source>
        <dbReference type="Pfam" id="PF00725"/>
    </source>
</evidence>
<keyword evidence="1" id="KW-0560">Oxidoreductase</keyword>
<dbReference type="GO" id="GO:0006631">
    <property type="term" value="P:fatty acid metabolic process"/>
    <property type="evidence" value="ECO:0007669"/>
    <property type="project" value="InterPro"/>
</dbReference>
<evidence type="ECO:0000313" key="4">
    <source>
        <dbReference type="EMBL" id="PCJ03103.1"/>
    </source>
</evidence>
<accession>A0A2A4Z7W6</accession>
<protein>
    <submittedName>
        <fullName evidence="4">3-hydroxyacyl-CoA dehydrogenase</fullName>
    </submittedName>
</protein>
<dbReference type="EMBL" id="NVUS01000003">
    <property type="protein sequence ID" value="PCJ03103.1"/>
    <property type="molecule type" value="Genomic_DNA"/>
</dbReference>
<dbReference type="GO" id="GO:0016616">
    <property type="term" value="F:oxidoreductase activity, acting on the CH-OH group of donors, NAD or NADP as acceptor"/>
    <property type="evidence" value="ECO:0007669"/>
    <property type="project" value="InterPro"/>
</dbReference>
<gene>
    <name evidence="4" type="ORF">COB13_03970</name>
</gene>
<dbReference type="InterPro" id="IPR036291">
    <property type="entry name" value="NAD(P)-bd_dom_sf"/>
</dbReference>
<comment type="caution">
    <text evidence="4">The sequence shown here is derived from an EMBL/GenBank/DDBJ whole genome shotgun (WGS) entry which is preliminary data.</text>
</comment>
<dbReference type="GO" id="GO:0070403">
    <property type="term" value="F:NAD+ binding"/>
    <property type="evidence" value="ECO:0007669"/>
    <property type="project" value="InterPro"/>
</dbReference>
<reference key="1">
    <citation type="submission" date="2017-08" db="EMBL/GenBank/DDBJ databases">
        <title>A dynamic microbial community with high functional redundancy inhabits the cold, oxic subseafloor aquifer.</title>
        <authorList>
            <person name="Tully B.J."/>
            <person name="Wheat C.G."/>
            <person name="Glazer B.T."/>
            <person name="Huber J.A."/>
        </authorList>
    </citation>
    <scope>NUCLEOTIDE SEQUENCE [LARGE SCALE GENOMIC DNA]</scope>
</reference>
<dbReference type="Pfam" id="PF00725">
    <property type="entry name" value="3HCDH"/>
    <property type="match status" value="1"/>
</dbReference>
<dbReference type="Pfam" id="PF02737">
    <property type="entry name" value="3HCDH_N"/>
    <property type="match status" value="1"/>
</dbReference>
<dbReference type="InterPro" id="IPR006108">
    <property type="entry name" value="3HC_DH_C"/>
</dbReference>
<feature type="domain" description="3-hydroxyacyl-CoA dehydrogenase C-terminal" evidence="2">
    <location>
        <begin position="170"/>
        <end position="224"/>
    </location>
</feature>
<dbReference type="InterPro" id="IPR013328">
    <property type="entry name" value="6PGD_dom2"/>
</dbReference>
<proteinExistence type="predicted"/>
<dbReference type="InterPro" id="IPR008927">
    <property type="entry name" value="6-PGluconate_DH-like_C_sf"/>
</dbReference>
<sequence length="291" mass="31270">MTKIIAVLGCGLIGLSWAEAFLKAGFEVQCWDPNAAVQSQIDALQQKIEGAQISYFADVKDAVLGAEFVQESCPERLDVKQAVYQSLEGALGVGAIVASSTSTIMPSDLQRGLSYADRFVIGHPFNPPHILPLVEVVGGALTSEATVQKAYDFYALIGKQPIKLNVERMGHLANRIQAAVWRESIDAVASGQASVADVELAVTAALGPRWALMGQFETFDLAGGAGGMANFLGDIGTAIEALWDDAQRPDMTDELKAKIIAETQKLVGEREFAKKMERRDEFLKVVLAAKS</sequence>
<dbReference type="AlphaFoldDB" id="A0A2A4Z7W6"/>
<dbReference type="PANTHER" id="PTHR48075">
    <property type="entry name" value="3-HYDROXYACYL-COA DEHYDROGENASE FAMILY PROTEIN"/>
    <property type="match status" value="1"/>
</dbReference>
<dbReference type="PANTHER" id="PTHR48075:SF5">
    <property type="entry name" value="3-HYDROXYBUTYRYL-COA DEHYDROGENASE"/>
    <property type="match status" value="1"/>
</dbReference>
<feature type="domain" description="3-hydroxyacyl-CoA dehydrogenase NAD binding" evidence="3">
    <location>
        <begin position="5"/>
        <end position="165"/>
    </location>
</feature>
<evidence type="ECO:0000256" key="1">
    <source>
        <dbReference type="ARBA" id="ARBA00023002"/>
    </source>
</evidence>
<dbReference type="SUPFAM" id="SSF51735">
    <property type="entry name" value="NAD(P)-binding Rossmann-fold domains"/>
    <property type="match status" value="1"/>
</dbReference>
<reference evidence="4" key="2">
    <citation type="journal article" date="2018" name="ISME J.">
        <title>A dynamic microbial community with high functional redundancy inhabits the cold, oxic subseafloor aquifer.</title>
        <authorList>
            <person name="Tully B.J."/>
            <person name="Wheat C.G."/>
            <person name="Glazer B.T."/>
            <person name="Huber J.A."/>
        </authorList>
    </citation>
    <scope>NUCLEOTIDE SEQUENCE</scope>
    <source>
        <strain evidence="4">NORP83</strain>
    </source>
</reference>
<name>A0A2A4Z7W6_9PROT</name>
<dbReference type="SUPFAM" id="SSF48179">
    <property type="entry name" value="6-phosphogluconate dehydrogenase C-terminal domain-like"/>
    <property type="match status" value="1"/>
</dbReference>